<dbReference type="FunFam" id="1.20.1250.20:FF:000218">
    <property type="entry name" value="facilitated trehalose transporter Tret1"/>
    <property type="match status" value="1"/>
</dbReference>
<dbReference type="PROSITE" id="PS00216">
    <property type="entry name" value="SUGAR_TRANSPORT_1"/>
    <property type="match status" value="1"/>
</dbReference>
<dbReference type="InterPro" id="IPR036259">
    <property type="entry name" value="MFS_trans_sf"/>
</dbReference>
<keyword evidence="8 11" id="KW-0472">Membrane</keyword>
<sequence>MTTATGSSPAAGSKLPPLTGGKHKRRMGEVALIATFGGLLFGYDTGVINGALKPMSVELGLTALTEGVVTSALLFGAAFGAVFGGRLADGWGRRKTIITLALLFLAGTAICVTTPSFEVMVLGRIILGLAVGGASSVVPVFLAELAPYEVRGSLSGRNELMIVVGQLAAFVINAILGNTLGHVEGIWRVMLAICALPALALFFGMIRVPESPRWLMAKGRREDALTVLKELRAEDRAVAEIDDIAQQISASRNETRIGFGSVVRDRFLRRILLVGIGLGVIQQLTGINSIMYYGQIVLIESGFEANAALIANIAPGIIAVIGAVIALWMMDRVDRRRTLLTGITLTTVCHVLIGIASFALPEGSAARPWIILFLIVAFVGSMQTFLNVAVWVMLSEMFPQHMRGVGMGVSVFVLWCVNACVSLFFPSLVDVVGITGTFFLFAAVGVLSILFVYREVPETRGRTLEEIDEGVTTGTIFLEHGKR</sequence>
<dbReference type="InterPro" id="IPR003663">
    <property type="entry name" value="Sugar/inositol_transpt"/>
</dbReference>
<dbReference type="PRINTS" id="PR00171">
    <property type="entry name" value="SUGRTRNSPORT"/>
</dbReference>
<feature type="transmembrane region" description="Helical" evidence="11">
    <location>
        <begin position="271"/>
        <end position="293"/>
    </location>
</feature>
<dbReference type="PANTHER" id="PTHR48023">
    <property type="entry name" value="D-XYLOSE-PROTON SYMPORTER-LIKE 2"/>
    <property type="match status" value="1"/>
</dbReference>
<evidence type="ECO:0000256" key="6">
    <source>
        <dbReference type="ARBA" id="ARBA00022692"/>
    </source>
</evidence>
<keyword evidence="6 11" id="KW-0812">Transmembrane</keyword>
<dbReference type="PROSITE" id="PS00217">
    <property type="entry name" value="SUGAR_TRANSPORT_2"/>
    <property type="match status" value="1"/>
</dbReference>
<dbReference type="SUPFAM" id="SSF103473">
    <property type="entry name" value="MFS general substrate transporter"/>
    <property type="match status" value="1"/>
</dbReference>
<dbReference type="Pfam" id="PF00083">
    <property type="entry name" value="Sugar_tr"/>
    <property type="match status" value="1"/>
</dbReference>
<keyword evidence="14" id="KW-1185">Reference proteome</keyword>
<keyword evidence="3 9" id="KW-0813">Transport</keyword>
<organism evidence="13 14">
    <name type="scientific">Gulosibacter chungangensis</name>
    <dbReference type="NCBI Taxonomy" id="979746"/>
    <lineage>
        <taxon>Bacteria</taxon>
        <taxon>Bacillati</taxon>
        <taxon>Actinomycetota</taxon>
        <taxon>Actinomycetes</taxon>
        <taxon>Micrococcales</taxon>
        <taxon>Microbacteriaceae</taxon>
        <taxon>Gulosibacter</taxon>
    </lineage>
</organism>
<evidence type="ECO:0000256" key="3">
    <source>
        <dbReference type="ARBA" id="ARBA00022448"/>
    </source>
</evidence>
<feature type="transmembrane region" description="Helical" evidence="11">
    <location>
        <begin position="123"/>
        <end position="148"/>
    </location>
</feature>
<evidence type="ECO:0000256" key="10">
    <source>
        <dbReference type="SAM" id="MobiDB-lite"/>
    </source>
</evidence>
<evidence type="ECO:0000313" key="14">
    <source>
        <dbReference type="Proteomes" id="UP000433493"/>
    </source>
</evidence>
<keyword evidence="4" id="KW-1003">Cell membrane</keyword>
<dbReference type="InterPro" id="IPR050820">
    <property type="entry name" value="MFS_Sugar_Transporter"/>
</dbReference>
<dbReference type="PROSITE" id="PS50850">
    <property type="entry name" value="MFS"/>
    <property type="match status" value="1"/>
</dbReference>
<dbReference type="Gene3D" id="1.20.1250.20">
    <property type="entry name" value="MFS general substrate transporter like domains"/>
    <property type="match status" value="1"/>
</dbReference>
<keyword evidence="5" id="KW-0762">Sugar transport</keyword>
<dbReference type="InterPro" id="IPR047984">
    <property type="entry name" value="XylE-like"/>
</dbReference>
<evidence type="ECO:0000259" key="12">
    <source>
        <dbReference type="PROSITE" id="PS50850"/>
    </source>
</evidence>
<feature type="transmembrane region" description="Helical" evidence="11">
    <location>
        <begin position="305"/>
        <end position="327"/>
    </location>
</feature>
<dbReference type="RefSeq" id="WP_158051821.1">
    <property type="nucleotide sequence ID" value="NZ_WBKB01000003.1"/>
</dbReference>
<dbReference type="GO" id="GO:0005886">
    <property type="term" value="C:plasma membrane"/>
    <property type="evidence" value="ECO:0007669"/>
    <property type="project" value="UniProtKB-SubCell"/>
</dbReference>
<reference evidence="13 14" key="1">
    <citation type="submission" date="2019-09" db="EMBL/GenBank/DDBJ databases">
        <title>Phylogeny of genus Pseudoclavibacter and closely related genus.</title>
        <authorList>
            <person name="Li Y."/>
        </authorList>
    </citation>
    <scope>NUCLEOTIDE SEQUENCE [LARGE SCALE GENOMIC DNA]</scope>
    <source>
        <strain evidence="13 14">KCTC 13959</strain>
    </source>
</reference>
<dbReference type="GO" id="GO:0022857">
    <property type="term" value="F:transmembrane transporter activity"/>
    <property type="evidence" value="ECO:0007669"/>
    <property type="project" value="InterPro"/>
</dbReference>
<feature type="transmembrane region" description="Helical" evidence="11">
    <location>
        <begin position="404"/>
        <end position="425"/>
    </location>
</feature>
<feature type="region of interest" description="Disordered" evidence="10">
    <location>
        <begin position="1"/>
        <end position="22"/>
    </location>
</feature>
<feature type="transmembrane region" description="Helical" evidence="11">
    <location>
        <begin position="366"/>
        <end position="392"/>
    </location>
</feature>
<comment type="similarity">
    <text evidence="2 9">Belongs to the major facilitator superfamily. Sugar transporter (TC 2.A.1.1) family.</text>
</comment>
<evidence type="ECO:0000256" key="8">
    <source>
        <dbReference type="ARBA" id="ARBA00023136"/>
    </source>
</evidence>
<gene>
    <name evidence="13" type="ORF">F8O05_05815</name>
</gene>
<feature type="transmembrane region" description="Helical" evidence="11">
    <location>
        <begin position="160"/>
        <end position="180"/>
    </location>
</feature>
<name>A0A7J5BBD7_9MICO</name>
<feature type="transmembrane region" description="Helical" evidence="11">
    <location>
        <begin position="30"/>
        <end position="52"/>
    </location>
</feature>
<dbReference type="InterPro" id="IPR020846">
    <property type="entry name" value="MFS_dom"/>
</dbReference>
<feature type="transmembrane region" description="Helical" evidence="11">
    <location>
        <begin position="431"/>
        <end position="453"/>
    </location>
</feature>
<feature type="transmembrane region" description="Helical" evidence="11">
    <location>
        <begin position="186"/>
        <end position="206"/>
    </location>
</feature>
<evidence type="ECO:0000256" key="1">
    <source>
        <dbReference type="ARBA" id="ARBA00004651"/>
    </source>
</evidence>
<evidence type="ECO:0000256" key="4">
    <source>
        <dbReference type="ARBA" id="ARBA00022475"/>
    </source>
</evidence>
<dbReference type="AlphaFoldDB" id="A0A7J5BBD7"/>
<dbReference type="InterPro" id="IPR005828">
    <property type="entry name" value="MFS_sugar_transport-like"/>
</dbReference>
<dbReference type="EMBL" id="WBKB01000003">
    <property type="protein sequence ID" value="KAB1643405.1"/>
    <property type="molecule type" value="Genomic_DNA"/>
</dbReference>
<feature type="transmembrane region" description="Helical" evidence="11">
    <location>
        <begin position="339"/>
        <end position="360"/>
    </location>
</feature>
<feature type="domain" description="Major facilitator superfamily (MFS) profile" evidence="12">
    <location>
        <begin position="30"/>
        <end position="460"/>
    </location>
</feature>
<evidence type="ECO:0000256" key="9">
    <source>
        <dbReference type="RuleBase" id="RU003346"/>
    </source>
</evidence>
<evidence type="ECO:0000256" key="5">
    <source>
        <dbReference type="ARBA" id="ARBA00022597"/>
    </source>
</evidence>
<dbReference type="NCBIfam" id="TIGR00879">
    <property type="entry name" value="SP"/>
    <property type="match status" value="1"/>
</dbReference>
<dbReference type="Proteomes" id="UP000433493">
    <property type="component" value="Unassembled WGS sequence"/>
</dbReference>
<evidence type="ECO:0000256" key="11">
    <source>
        <dbReference type="SAM" id="Phobius"/>
    </source>
</evidence>
<proteinExistence type="inferred from homology"/>
<accession>A0A7J5BBD7</accession>
<evidence type="ECO:0000313" key="13">
    <source>
        <dbReference type="EMBL" id="KAB1643405.1"/>
    </source>
</evidence>
<feature type="compositionally biased region" description="Polar residues" evidence="10">
    <location>
        <begin position="1"/>
        <end position="10"/>
    </location>
</feature>
<keyword evidence="7 11" id="KW-1133">Transmembrane helix</keyword>
<evidence type="ECO:0000256" key="7">
    <source>
        <dbReference type="ARBA" id="ARBA00022989"/>
    </source>
</evidence>
<dbReference type="OrthoDB" id="4008739at2"/>
<dbReference type="GO" id="GO:1904659">
    <property type="term" value="P:D-glucose transmembrane transport"/>
    <property type="evidence" value="ECO:0007669"/>
    <property type="project" value="TreeGrafter"/>
</dbReference>
<dbReference type="PANTHER" id="PTHR48023:SF4">
    <property type="entry name" value="D-XYLOSE-PROTON SYMPORTER-LIKE 2"/>
    <property type="match status" value="1"/>
</dbReference>
<feature type="transmembrane region" description="Helical" evidence="11">
    <location>
        <begin position="64"/>
        <end position="85"/>
    </location>
</feature>
<dbReference type="CDD" id="cd17359">
    <property type="entry name" value="MFS_XylE_like"/>
    <property type="match status" value="1"/>
</dbReference>
<feature type="transmembrane region" description="Helical" evidence="11">
    <location>
        <begin position="97"/>
        <end position="117"/>
    </location>
</feature>
<protein>
    <submittedName>
        <fullName evidence="13">Sugar porter family MFS transporter</fullName>
    </submittedName>
</protein>
<dbReference type="InterPro" id="IPR005829">
    <property type="entry name" value="Sugar_transporter_CS"/>
</dbReference>
<evidence type="ECO:0000256" key="2">
    <source>
        <dbReference type="ARBA" id="ARBA00010992"/>
    </source>
</evidence>
<comment type="caution">
    <text evidence="13">The sequence shown here is derived from an EMBL/GenBank/DDBJ whole genome shotgun (WGS) entry which is preliminary data.</text>
</comment>
<comment type="subcellular location">
    <subcellularLocation>
        <location evidence="1">Cell membrane</location>
        <topology evidence="1">Multi-pass membrane protein</topology>
    </subcellularLocation>
</comment>